<gene>
    <name evidence="9" type="primary">Nrf1</name>
    <name evidence="9" type="ORF">CERCOR_R04400</name>
</gene>
<feature type="domain" description="Nuclear respiratory factor 1 NLS/DNA-binding dimerisation" evidence="8">
    <location>
        <begin position="1"/>
        <end position="177"/>
    </location>
</feature>
<evidence type="ECO:0000256" key="7">
    <source>
        <dbReference type="SAM" id="MobiDB-lite"/>
    </source>
</evidence>
<feature type="compositionally biased region" description="Low complexity" evidence="7">
    <location>
        <begin position="1"/>
        <end position="12"/>
    </location>
</feature>
<keyword evidence="3" id="KW-0805">Transcription regulation</keyword>
<evidence type="ECO:0000256" key="6">
    <source>
        <dbReference type="ARBA" id="ARBA00023242"/>
    </source>
</evidence>
<dbReference type="InterPro" id="IPR019525">
    <property type="entry name" value="Nrf1_NLS/DNA-bd_dimer"/>
</dbReference>
<dbReference type="AlphaFoldDB" id="A0A851RMV9"/>
<evidence type="ECO:0000313" key="9">
    <source>
        <dbReference type="EMBL" id="NXC91989.1"/>
    </source>
</evidence>
<comment type="subcellular location">
    <subcellularLocation>
        <location evidence="1">Nucleus</location>
    </subcellularLocation>
</comment>
<dbReference type="GO" id="GO:0005634">
    <property type="term" value="C:nucleus"/>
    <property type="evidence" value="ECO:0007669"/>
    <property type="project" value="UniProtKB-SubCell"/>
</dbReference>
<evidence type="ECO:0000256" key="2">
    <source>
        <dbReference type="ARBA" id="ARBA00005713"/>
    </source>
</evidence>
<accession>A0A851RMV9</accession>
<comment type="caution">
    <text evidence="9">The sequence shown here is derived from an EMBL/GenBank/DDBJ whole genome shotgun (WGS) entry which is preliminary data.</text>
</comment>
<dbReference type="InterPro" id="IPR039142">
    <property type="entry name" value="NRF1/Ewg"/>
</dbReference>
<dbReference type="GO" id="GO:0006357">
    <property type="term" value="P:regulation of transcription by RNA polymerase II"/>
    <property type="evidence" value="ECO:0007669"/>
    <property type="project" value="InterPro"/>
</dbReference>
<comment type="similarity">
    <text evidence="2">Belongs to the NRF1/Ewg family.</text>
</comment>
<dbReference type="Proteomes" id="UP000631545">
    <property type="component" value="Unassembled WGS sequence"/>
</dbReference>
<dbReference type="Pfam" id="PF10491">
    <property type="entry name" value="Nrf1_DNA-bind"/>
    <property type="match status" value="1"/>
</dbReference>
<evidence type="ECO:0000313" key="10">
    <source>
        <dbReference type="Proteomes" id="UP000631545"/>
    </source>
</evidence>
<protein>
    <submittedName>
        <fullName evidence="9">NRF1 factor</fullName>
    </submittedName>
</protein>
<keyword evidence="4" id="KW-0238">DNA-binding</keyword>
<dbReference type="GO" id="GO:0003700">
    <property type="term" value="F:DNA-binding transcription factor activity"/>
    <property type="evidence" value="ECO:0007669"/>
    <property type="project" value="InterPro"/>
</dbReference>
<name>A0A851RMV9_TYCCO</name>
<evidence type="ECO:0000256" key="5">
    <source>
        <dbReference type="ARBA" id="ARBA00023163"/>
    </source>
</evidence>
<evidence type="ECO:0000256" key="3">
    <source>
        <dbReference type="ARBA" id="ARBA00023015"/>
    </source>
</evidence>
<proteinExistence type="inferred from homology"/>
<dbReference type="PANTHER" id="PTHR20338">
    <property type="entry name" value="NUCLEAR RESPIRATORY FACTOR 1"/>
    <property type="match status" value="1"/>
</dbReference>
<organism evidence="9 10">
    <name type="scientific">Tychaedon coryphoeus</name>
    <name type="common">Karoo scrub-robin</name>
    <name type="synonym">Erythropygia coryphaeus</name>
    <dbReference type="NCBI Taxonomy" id="614051"/>
    <lineage>
        <taxon>Eukaryota</taxon>
        <taxon>Metazoa</taxon>
        <taxon>Chordata</taxon>
        <taxon>Craniata</taxon>
        <taxon>Vertebrata</taxon>
        <taxon>Euteleostomi</taxon>
        <taxon>Archelosauria</taxon>
        <taxon>Archosauria</taxon>
        <taxon>Dinosauria</taxon>
        <taxon>Saurischia</taxon>
        <taxon>Theropoda</taxon>
        <taxon>Coelurosauria</taxon>
        <taxon>Aves</taxon>
        <taxon>Neognathae</taxon>
        <taxon>Neoaves</taxon>
        <taxon>Telluraves</taxon>
        <taxon>Australaves</taxon>
        <taxon>Passeriformes</taxon>
        <taxon>Muscicapidae</taxon>
        <taxon>Cercotrichas</taxon>
    </lineage>
</organism>
<evidence type="ECO:0000256" key="1">
    <source>
        <dbReference type="ARBA" id="ARBA00004123"/>
    </source>
</evidence>
<feature type="non-terminal residue" evidence="9">
    <location>
        <position position="1"/>
    </location>
</feature>
<sequence>GPVGMAAAAAVATGKKRKRPHVFESNPSIRKRQQTRLLRRKKMTMPKTSILPHIYYYILNPQIPNPSPSWNSPQVRKYKSTILEDLESALAEHAPAPQEVNSELPPLTIDGIPVSVDKMTQAQLRAFIPEMLKYSTGRGKPGWGKESCKPIWWPEDIPWANVRSDVRTEEQKQRVGPFSTIPGCSKPCSGHSQGWDIPNLPASSTLPPSQQPPLFLLISEQADPLFLSATPCSNRCIIFYPPQVGTGATVATLADASELPTTVTVAQVNYSAVADGEVEQNWATLQGGEMTIQTTQASEATQAVASLAEAAVAASQEMQQGATVTMALN</sequence>
<reference evidence="9" key="1">
    <citation type="submission" date="2019-09" db="EMBL/GenBank/DDBJ databases">
        <title>Bird 10,000 Genomes (B10K) Project - Family phase.</title>
        <authorList>
            <person name="Zhang G."/>
        </authorList>
    </citation>
    <scope>NUCLEOTIDE SEQUENCE</scope>
    <source>
        <strain evidence="9">OUT-0024</strain>
        <tissue evidence="9">Muscle</tissue>
    </source>
</reference>
<feature type="region of interest" description="Disordered" evidence="7">
    <location>
        <begin position="1"/>
        <end position="30"/>
    </location>
</feature>
<evidence type="ECO:0000259" key="8">
    <source>
        <dbReference type="Pfam" id="PF10491"/>
    </source>
</evidence>
<keyword evidence="5" id="KW-0804">Transcription</keyword>
<keyword evidence="10" id="KW-1185">Reference proteome</keyword>
<dbReference type="GO" id="GO:0003677">
    <property type="term" value="F:DNA binding"/>
    <property type="evidence" value="ECO:0007669"/>
    <property type="project" value="UniProtKB-KW"/>
</dbReference>
<dbReference type="EMBL" id="WBND01001899">
    <property type="protein sequence ID" value="NXC91989.1"/>
    <property type="molecule type" value="Genomic_DNA"/>
</dbReference>
<evidence type="ECO:0000256" key="4">
    <source>
        <dbReference type="ARBA" id="ARBA00023125"/>
    </source>
</evidence>
<keyword evidence="6" id="KW-0539">Nucleus</keyword>
<feature type="non-terminal residue" evidence="9">
    <location>
        <position position="329"/>
    </location>
</feature>